<feature type="transmembrane region" description="Helical" evidence="1">
    <location>
        <begin position="6"/>
        <end position="26"/>
    </location>
</feature>
<accession>A0AAW2KIG9</accession>
<evidence type="ECO:0000256" key="1">
    <source>
        <dbReference type="SAM" id="Phobius"/>
    </source>
</evidence>
<reference evidence="2" key="2">
    <citation type="journal article" date="2024" name="Plant">
        <title>Genomic evolution and insights into agronomic trait innovations of Sesamum species.</title>
        <authorList>
            <person name="Miao H."/>
            <person name="Wang L."/>
            <person name="Qu L."/>
            <person name="Liu H."/>
            <person name="Sun Y."/>
            <person name="Le M."/>
            <person name="Wang Q."/>
            <person name="Wei S."/>
            <person name="Zheng Y."/>
            <person name="Lin W."/>
            <person name="Duan Y."/>
            <person name="Cao H."/>
            <person name="Xiong S."/>
            <person name="Wang X."/>
            <person name="Wei L."/>
            <person name="Li C."/>
            <person name="Ma Q."/>
            <person name="Ju M."/>
            <person name="Zhao R."/>
            <person name="Li G."/>
            <person name="Mu C."/>
            <person name="Tian Q."/>
            <person name="Mei H."/>
            <person name="Zhang T."/>
            <person name="Gao T."/>
            <person name="Zhang H."/>
        </authorList>
    </citation>
    <scope>NUCLEOTIDE SEQUENCE</scope>
    <source>
        <strain evidence="2">G02</strain>
    </source>
</reference>
<dbReference type="EMBL" id="JACGWJ010000028">
    <property type="protein sequence ID" value="KAL0306634.1"/>
    <property type="molecule type" value="Genomic_DNA"/>
</dbReference>
<gene>
    <name evidence="2" type="ORF">Sradi_6080700</name>
</gene>
<comment type="caution">
    <text evidence="2">The sequence shown here is derived from an EMBL/GenBank/DDBJ whole genome shotgun (WGS) entry which is preliminary data.</text>
</comment>
<keyword evidence="1" id="KW-0472">Membrane</keyword>
<proteinExistence type="predicted"/>
<protein>
    <submittedName>
        <fullName evidence="2">Cytochrome</fullName>
    </submittedName>
</protein>
<evidence type="ECO:0000313" key="2">
    <source>
        <dbReference type="EMBL" id="KAL0306634.1"/>
    </source>
</evidence>
<keyword evidence="1" id="KW-0812">Transmembrane</keyword>
<dbReference type="AlphaFoldDB" id="A0AAW2KIG9"/>
<reference evidence="2" key="1">
    <citation type="submission" date="2020-06" db="EMBL/GenBank/DDBJ databases">
        <authorList>
            <person name="Li T."/>
            <person name="Hu X."/>
            <person name="Zhang T."/>
            <person name="Song X."/>
            <person name="Zhang H."/>
            <person name="Dai N."/>
            <person name="Sheng W."/>
            <person name="Hou X."/>
            <person name="Wei L."/>
        </authorList>
    </citation>
    <scope>NUCLEOTIDE SEQUENCE</scope>
    <source>
        <strain evidence="2">G02</strain>
        <tissue evidence="2">Leaf</tissue>
    </source>
</reference>
<keyword evidence="1" id="KW-1133">Transmembrane helix</keyword>
<name>A0AAW2KIG9_SESRA</name>
<sequence length="103" mass="12431">MISYLFIGLFFAIALWAWRILNWVWIRPKNIEKRLRAQGFRGNPYRMLYGDTNDMAMMIKEANSKPIKLSDDVLPRVIPLHHHIVRKYGMYDLFLQAPYWTTW</sequence>
<organism evidence="2">
    <name type="scientific">Sesamum radiatum</name>
    <name type="common">Black benniseed</name>
    <dbReference type="NCBI Taxonomy" id="300843"/>
    <lineage>
        <taxon>Eukaryota</taxon>
        <taxon>Viridiplantae</taxon>
        <taxon>Streptophyta</taxon>
        <taxon>Embryophyta</taxon>
        <taxon>Tracheophyta</taxon>
        <taxon>Spermatophyta</taxon>
        <taxon>Magnoliopsida</taxon>
        <taxon>eudicotyledons</taxon>
        <taxon>Gunneridae</taxon>
        <taxon>Pentapetalae</taxon>
        <taxon>asterids</taxon>
        <taxon>lamiids</taxon>
        <taxon>Lamiales</taxon>
        <taxon>Pedaliaceae</taxon>
        <taxon>Sesamum</taxon>
    </lineage>
</organism>